<evidence type="ECO:0000313" key="10">
    <source>
        <dbReference type="RefSeq" id="XP_055863098.1"/>
    </source>
</evidence>
<evidence type="ECO:0000256" key="3">
    <source>
        <dbReference type="ARBA" id="ARBA00023212"/>
    </source>
</evidence>
<dbReference type="GO" id="GO:0005884">
    <property type="term" value="C:actin filament"/>
    <property type="evidence" value="ECO:0007669"/>
    <property type="project" value="TreeGrafter"/>
</dbReference>
<comment type="similarity">
    <text evidence="4">Belongs to the GAS2 family.</text>
</comment>
<dbReference type="Gene3D" id="3.30.920.20">
    <property type="entry name" value="Gas2-like domain"/>
    <property type="match status" value="1"/>
</dbReference>
<feature type="domain" description="GAR" evidence="7">
    <location>
        <begin position="250"/>
        <end position="322"/>
    </location>
</feature>
<dbReference type="SUPFAM" id="SSF47576">
    <property type="entry name" value="Calponin-homology domain, CH-domain"/>
    <property type="match status" value="1"/>
</dbReference>
<proteinExistence type="inferred from homology"/>
<dbReference type="GeneID" id="106060343"/>
<evidence type="ECO:0000256" key="5">
    <source>
        <dbReference type="SAM" id="MobiDB-lite"/>
    </source>
</evidence>
<gene>
    <name evidence="9 10 11" type="primary">LOC106060343</name>
</gene>
<feature type="compositionally biased region" description="Polar residues" evidence="5">
    <location>
        <begin position="1374"/>
        <end position="1389"/>
    </location>
</feature>
<feature type="region of interest" description="Disordered" evidence="5">
    <location>
        <begin position="582"/>
        <end position="901"/>
    </location>
</feature>
<feature type="region of interest" description="Disordered" evidence="5">
    <location>
        <begin position="1291"/>
        <end position="1350"/>
    </location>
</feature>
<protein>
    <submittedName>
        <fullName evidence="9 10">Serine/arginine repetitive matrix protein 2-like isoform X1</fullName>
    </submittedName>
</protein>
<evidence type="ECO:0000313" key="9">
    <source>
        <dbReference type="RefSeq" id="XP_055863097.1"/>
    </source>
</evidence>
<dbReference type="GO" id="GO:0031110">
    <property type="term" value="P:regulation of microtubule polymerization or depolymerization"/>
    <property type="evidence" value="ECO:0007669"/>
    <property type="project" value="TreeGrafter"/>
</dbReference>
<feature type="compositionally biased region" description="Low complexity" evidence="5">
    <location>
        <begin position="809"/>
        <end position="826"/>
    </location>
</feature>
<feature type="compositionally biased region" description="Low complexity" evidence="5">
    <location>
        <begin position="455"/>
        <end position="467"/>
    </location>
</feature>
<dbReference type="OrthoDB" id="206130at2759"/>
<feature type="compositionally biased region" description="Polar residues" evidence="5">
    <location>
        <begin position="849"/>
        <end position="862"/>
    </location>
</feature>
<dbReference type="InterPro" id="IPR036872">
    <property type="entry name" value="CH_dom_sf"/>
</dbReference>
<name>A0A9W2YKA7_BIOGL</name>
<evidence type="ECO:0000256" key="1">
    <source>
        <dbReference type="ARBA" id="ARBA00004245"/>
    </source>
</evidence>
<comment type="subcellular location">
    <subcellularLocation>
        <location evidence="1">Cytoplasm</location>
        <location evidence="1">Cytoskeleton</location>
    </subcellularLocation>
</comment>
<dbReference type="SMART" id="SM00243">
    <property type="entry name" value="GAS2"/>
    <property type="match status" value="1"/>
</dbReference>
<accession>A0A9W2YKA7</accession>
<reference evidence="9 10" key="1">
    <citation type="submission" date="2025-04" db="UniProtKB">
        <authorList>
            <consortium name="RefSeq"/>
        </authorList>
    </citation>
    <scope>IDENTIFICATION</scope>
</reference>
<evidence type="ECO:0000313" key="11">
    <source>
        <dbReference type="RefSeq" id="XP_055863099.1"/>
    </source>
</evidence>
<dbReference type="GO" id="GO:0051764">
    <property type="term" value="P:actin crosslink formation"/>
    <property type="evidence" value="ECO:0007669"/>
    <property type="project" value="TreeGrafter"/>
</dbReference>
<dbReference type="SMART" id="SM00033">
    <property type="entry name" value="CH"/>
    <property type="match status" value="1"/>
</dbReference>
<dbReference type="RefSeq" id="XP_055863097.1">
    <property type="nucleotide sequence ID" value="XM_056007122.1"/>
</dbReference>
<feature type="region of interest" description="Disordered" evidence="5">
    <location>
        <begin position="968"/>
        <end position="1110"/>
    </location>
</feature>
<evidence type="ECO:0000259" key="6">
    <source>
        <dbReference type="PROSITE" id="PS50021"/>
    </source>
</evidence>
<dbReference type="GO" id="GO:0005737">
    <property type="term" value="C:cytoplasm"/>
    <property type="evidence" value="ECO:0007669"/>
    <property type="project" value="TreeGrafter"/>
</dbReference>
<evidence type="ECO:0000259" key="7">
    <source>
        <dbReference type="PROSITE" id="PS51460"/>
    </source>
</evidence>
<keyword evidence="8" id="KW-1185">Reference proteome</keyword>
<evidence type="ECO:0000256" key="4">
    <source>
        <dbReference type="ARBA" id="ARBA00038441"/>
    </source>
</evidence>
<sequence length="1447" mass="158412">MASDSPGGYNHISHYVIDGQMLGGVGVGSGQHRDCKDSGYYVSTSDGASTCSSSATEAGDFEGGTLLVLEPKSLRSFTTNDEYLYAMKEDLADWFSCLYQTVITAENFMSMLETGVLLCKHANKMQEYARERQEKGETLEMRSYFIRSIPLGNVPFKEGVKPETFQARDNVSNFIKWGRQMGIPEVLSFETDDLVLRKNEKSVILCLLEMARVGAKLGMLAPTLVQMEEEIDAELAGDEPPLPRPQIQTCDMRSLDERVRDLIRRCTCPVQFPMVKVGEGKYKIGDSRSLIFVRILRNHVMVRVGGGWDTLENYLNKHDPCQCHYRGHRPTVSANQQRRPSNTGYSVTRPAPNTPTSPRRNIQTTAASAANTNATLRERSASPQLTATRNKSPTLIISRHVVQGDSRASKFTARVSHVADHPHNSYNNNYTTPRCGSPNTTAATRMRTPSPVGPSSSFQGNGKSSSGVLSSADLTSRTRHHSSSMSSDVDDEDDSHSEELSKYAVEASFGRKDNSNGSISLDDHTEMNSVSRTHLSTLDHVSESGSTSSLDKSGHTNVTMDKISTMTLSEFKSLLSSSFAVPDHANSRGEPSQGPNLETLRDKARSIRDSMSSKANTRRSSSSQSRSSVSQEENNVHLPGTDRPKTPQASRRNLSSAISRPKTPTSLGSHRPQTPTEKIGQKDEYTISRPKTPSQIKRDAVAKVAGAISNWVESRSEIDSRPKTPTRHKSPLAARSEQYDSDEDESSLASSLSKSQSHSLASTVKERPCTPSRIPKPCFASRPNTPKSVMSDSNLEESFSSHGRPNTISLSRSQLLSRSSSNASSIRSEDGPPSPSGSQGDEKSMRLSRPTTVISRKQQTPTKAGASYKDLYNTRRAITPGPTLSGQAVTPGPREKWSLGSNGDIDIVDARRRGSLDVSLTNKSKSHQNVSYPQDAYGELPVTNEITFSDDEEINELVKNAALMAMASSKKKIRSSSVDARKLARKSAKDKQEEILMIRRDSSGSHGVQIVQSDGVKYDSSSKSHVVKRPPSADSVHRTRAMTPDSSTYHQKSTKAKATNPESGDKSQNRTEAWVDTTLSDPKRKQPPHPKRPKGIVNDIPASELEPRPLEEIQAILQEPKNGFVQVNTEALSAPPEDPELYRKMEKLFEKYREMELRASVNDTPGGNKMDKTSDASLNHSGNKAPKSTPSVASGKTSSGSVSSSGMSSGIANGTSSVKSSEDNRFKRSSSVPISFQNAAMTVSSYDEKKSNVLVTSEEDFQNSLKDIDAEIAKNPTALVSKIKEILKVRPRKDENSEIPTRIPGPSSLSRSSRSKSVTNLYNNRLSSCDEDDREEAISPSAKIKSDGKATSGNIAYTEFMYQNSQEEVPELSRTWSCRSDSSDGQSRVETPAPRLATPLTTGRSTLILKKPEKLGRSPSHEKDSNSHTNISRGHVFSTGEEDADFV</sequence>
<dbReference type="GO" id="GO:1904825">
    <property type="term" value="P:protein localization to microtubule plus-end"/>
    <property type="evidence" value="ECO:0007669"/>
    <property type="project" value="TreeGrafter"/>
</dbReference>
<feature type="compositionally biased region" description="Polar residues" evidence="5">
    <location>
        <begin position="782"/>
        <end position="808"/>
    </location>
</feature>
<evidence type="ECO:0000256" key="2">
    <source>
        <dbReference type="ARBA" id="ARBA00022490"/>
    </source>
</evidence>
<feature type="compositionally biased region" description="Polar residues" evidence="5">
    <location>
        <begin position="647"/>
        <end position="676"/>
    </location>
</feature>
<feature type="domain" description="Calponin-homology (CH)" evidence="6">
    <location>
        <begin position="85"/>
        <end position="215"/>
    </location>
</feature>
<feature type="compositionally biased region" description="Low complexity" evidence="5">
    <location>
        <begin position="1391"/>
        <end position="1402"/>
    </location>
</feature>
<feature type="region of interest" description="Disordered" evidence="5">
    <location>
        <begin position="417"/>
        <end position="500"/>
    </location>
</feature>
<dbReference type="RefSeq" id="XP_055863099.1">
    <property type="nucleotide sequence ID" value="XM_056007124.1"/>
</dbReference>
<feature type="compositionally biased region" description="Low complexity" evidence="5">
    <location>
        <begin position="1191"/>
        <end position="1210"/>
    </location>
</feature>
<feature type="region of interest" description="Disordered" evidence="5">
    <location>
        <begin position="1158"/>
        <end position="1248"/>
    </location>
</feature>
<dbReference type="GO" id="GO:0051015">
    <property type="term" value="F:actin filament binding"/>
    <property type="evidence" value="ECO:0007669"/>
    <property type="project" value="TreeGrafter"/>
</dbReference>
<keyword evidence="3" id="KW-0206">Cytoskeleton</keyword>
<feature type="compositionally biased region" description="Basic residues" evidence="5">
    <location>
        <begin position="1085"/>
        <end position="1094"/>
    </location>
</feature>
<dbReference type="PANTHER" id="PTHR46756">
    <property type="entry name" value="TRANSGELIN"/>
    <property type="match status" value="1"/>
</dbReference>
<dbReference type="GO" id="GO:0001578">
    <property type="term" value="P:microtubule bundle formation"/>
    <property type="evidence" value="ECO:0007669"/>
    <property type="project" value="TreeGrafter"/>
</dbReference>
<feature type="compositionally biased region" description="Low complexity" evidence="5">
    <location>
        <begin position="364"/>
        <end position="375"/>
    </location>
</feature>
<organism evidence="8 11">
    <name type="scientific">Biomphalaria glabrata</name>
    <name type="common">Bloodfluke planorb</name>
    <name type="synonym">Freshwater snail</name>
    <dbReference type="NCBI Taxonomy" id="6526"/>
    <lineage>
        <taxon>Eukaryota</taxon>
        <taxon>Metazoa</taxon>
        <taxon>Spiralia</taxon>
        <taxon>Lophotrochozoa</taxon>
        <taxon>Mollusca</taxon>
        <taxon>Gastropoda</taxon>
        <taxon>Heterobranchia</taxon>
        <taxon>Euthyneura</taxon>
        <taxon>Panpulmonata</taxon>
        <taxon>Hygrophila</taxon>
        <taxon>Lymnaeoidea</taxon>
        <taxon>Planorbidae</taxon>
        <taxon>Biomphalaria</taxon>
    </lineage>
</organism>
<feature type="region of interest" description="Disordered" evidence="5">
    <location>
        <begin position="1366"/>
        <end position="1447"/>
    </location>
</feature>
<feature type="compositionally biased region" description="Polar residues" evidence="5">
    <location>
        <begin position="1229"/>
        <end position="1245"/>
    </location>
</feature>
<dbReference type="InterPro" id="IPR001715">
    <property type="entry name" value="CH_dom"/>
</dbReference>
<feature type="compositionally biased region" description="Low complexity" evidence="5">
    <location>
        <begin position="1307"/>
        <end position="1317"/>
    </location>
</feature>
<feature type="compositionally biased region" description="Low complexity" evidence="5">
    <location>
        <begin position="747"/>
        <end position="762"/>
    </location>
</feature>
<dbReference type="Pfam" id="PF00307">
    <property type="entry name" value="CH"/>
    <property type="match status" value="1"/>
</dbReference>
<dbReference type="CDD" id="cd21268">
    <property type="entry name" value="CH_GAS2L1_2"/>
    <property type="match status" value="1"/>
</dbReference>
<keyword evidence="2" id="KW-0963">Cytoplasm</keyword>
<dbReference type="Proteomes" id="UP001165740">
    <property type="component" value="Chromosome 12"/>
</dbReference>
<dbReference type="InterPro" id="IPR036534">
    <property type="entry name" value="GAR_dom_sf"/>
</dbReference>
<feature type="compositionally biased region" description="Basic and acidic residues" evidence="5">
    <location>
        <begin position="599"/>
        <end position="608"/>
    </location>
</feature>
<dbReference type="GO" id="GO:0008017">
    <property type="term" value="F:microtubule binding"/>
    <property type="evidence" value="ECO:0007669"/>
    <property type="project" value="InterPro"/>
</dbReference>
<dbReference type="Pfam" id="PF02187">
    <property type="entry name" value="GAS2"/>
    <property type="match status" value="1"/>
</dbReference>
<dbReference type="InterPro" id="IPR003108">
    <property type="entry name" value="GAR_dom"/>
</dbReference>
<dbReference type="GO" id="GO:0035371">
    <property type="term" value="C:microtubule plus-end"/>
    <property type="evidence" value="ECO:0007669"/>
    <property type="project" value="TreeGrafter"/>
</dbReference>
<feature type="compositionally biased region" description="Polar residues" evidence="5">
    <location>
        <begin position="1044"/>
        <end position="1062"/>
    </location>
</feature>
<dbReference type="RefSeq" id="XP_055863098.1">
    <property type="nucleotide sequence ID" value="XM_056007123.1"/>
</dbReference>
<dbReference type="SUPFAM" id="SSF143575">
    <property type="entry name" value="GAS2 domain-like"/>
    <property type="match status" value="1"/>
</dbReference>
<feature type="compositionally biased region" description="Basic and acidic residues" evidence="5">
    <location>
        <begin position="979"/>
        <end position="1003"/>
    </location>
</feature>
<dbReference type="GO" id="GO:0008093">
    <property type="term" value="F:cytoskeletal anchor activity"/>
    <property type="evidence" value="ECO:0007669"/>
    <property type="project" value="TreeGrafter"/>
</dbReference>
<feature type="compositionally biased region" description="Polar residues" evidence="5">
    <location>
        <begin position="354"/>
        <end position="363"/>
    </location>
</feature>
<evidence type="ECO:0000313" key="8">
    <source>
        <dbReference type="Proteomes" id="UP001165740"/>
    </source>
</evidence>
<feature type="compositionally biased region" description="Low complexity" evidence="5">
    <location>
        <begin position="610"/>
        <end position="630"/>
    </location>
</feature>
<dbReference type="PANTHER" id="PTHR46756:SF18">
    <property type="entry name" value="GAS2-LIKE PROTEIN PICKLED EGGS"/>
    <property type="match status" value="1"/>
</dbReference>
<dbReference type="Gene3D" id="1.10.418.10">
    <property type="entry name" value="Calponin-like domain"/>
    <property type="match status" value="1"/>
</dbReference>
<feature type="compositionally biased region" description="Polar residues" evidence="5">
    <location>
        <begin position="381"/>
        <end position="392"/>
    </location>
</feature>
<dbReference type="PROSITE" id="PS50021">
    <property type="entry name" value="CH"/>
    <property type="match status" value="1"/>
</dbReference>
<dbReference type="GO" id="GO:0001725">
    <property type="term" value="C:stress fiber"/>
    <property type="evidence" value="ECO:0007669"/>
    <property type="project" value="TreeGrafter"/>
</dbReference>
<dbReference type="OMA" id="LCQHANE"/>
<feature type="compositionally biased region" description="Basic and acidic residues" evidence="5">
    <location>
        <begin position="1410"/>
        <end position="1426"/>
    </location>
</feature>
<feature type="compositionally biased region" description="Polar residues" evidence="5">
    <location>
        <begin position="1175"/>
        <end position="1190"/>
    </location>
</feature>
<dbReference type="PROSITE" id="PS51460">
    <property type="entry name" value="GAR"/>
    <property type="match status" value="1"/>
</dbReference>
<feature type="region of interest" description="Disordered" evidence="5">
    <location>
        <begin position="327"/>
        <end position="392"/>
    </location>
</feature>
<feature type="compositionally biased region" description="Polar residues" evidence="5">
    <location>
        <begin position="1318"/>
        <end position="1327"/>
    </location>
</feature>
<feature type="compositionally biased region" description="Polar residues" evidence="5">
    <location>
        <begin position="424"/>
        <end position="443"/>
    </location>
</feature>
<feature type="compositionally biased region" description="Polar residues" evidence="5">
    <location>
        <begin position="332"/>
        <end position="346"/>
    </location>
</feature>